<dbReference type="Proteomes" id="UP000054498">
    <property type="component" value="Unassembled WGS sequence"/>
</dbReference>
<dbReference type="GO" id="GO:0008194">
    <property type="term" value="F:UDP-glycosyltransferase activity"/>
    <property type="evidence" value="ECO:0007669"/>
    <property type="project" value="InterPro"/>
</dbReference>
<dbReference type="EMBL" id="KK104027">
    <property type="protein sequence ID" value="KIY94549.1"/>
    <property type="molecule type" value="Genomic_DNA"/>
</dbReference>
<dbReference type="KEGG" id="mng:MNEG_13412"/>
<evidence type="ECO:0000256" key="1">
    <source>
        <dbReference type="ARBA" id="ARBA00022679"/>
    </source>
</evidence>
<dbReference type="Pfam" id="PF00201">
    <property type="entry name" value="UDPGT"/>
    <property type="match status" value="1"/>
</dbReference>
<keyword evidence="4" id="KW-1185">Reference proteome</keyword>
<feature type="region of interest" description="Disordered" evidence="2">
    <location>
        <begin position="156"/>
        <end position="183"/>
    </location>
</feature>
<proteinExistence type="predicted"/>
<feature type="compositionally biased region" description="Gly residues" evidence="2">
    <location>
        <begin position="156"/>
        <end position="168"/>
    </location>
</feature>
<evidence type="ECO:0000256" key="2">
    <source>
        <dbReference type="SAM" id="MobiDB-lite"/>
    </source>
</evidence>
<gene>
    <name evidence="3" type="ORF">MNEG_13412</name>
</gene>
<keyword evidence="1" id="KW-0808">Transferase</keyword>
<dbReference type="InterPro" id="IPR002213">
    <property type="entry name" value="UDP_glucos_trans"/>
</dbReference>
<dbReference type="GeneID" id="25730872"/>
<evidence type="ECO:0000313" key="3">
    <source>
        <dbReference type="EMBL" id="KIY94549.1"/>
    </source>
</evidence>
<evidence type="ECO:0000313" key="4">
    <source>
        <dbReference type="Proteomes" id="UP000054498"/>
    </source>
</evidence>
<organism evidence="3 4">
    <name type="scientific">Monoraphidium neglectum</name>
    <dbReference type="NCBI Taxonomy" id="145388"/>
    <lineage>
        <taxon>Eukaryota</taxon>
        <taxon>Viridiplantae</taxon>
        <taxon>Chlorophyta</taxon>
        <taxon>core chlorophytes</taxon>
        <taxon>Chlorophyceae</taxon>
        <taxon>CS clade</taxon>
        <taxon>Sphaeropleales</taxon>
        <taxon>Selenastraceae</taxon>
        <taxon>Monoraphidium</taxon>
    </lineage>
</organism>
<name>A0A0D2LSA0_9CHLO</name>
<reference evidence="3 4" key="1">
    <citation type="journal article" date="2013" name="BMC Genomics">
        <title>Reconstruction of the lipid metabolism for the microalga Monoraphidium neglectum from its genome sequence reveals characteristics suitable for biofuel production.</title>
        <authorList>
            <person name="Bogen C."/>
            <person name="Al-Dilaimi A."/>
            <person name="Albersmeier A."/>
            <person name="Wichmann J."/>
            <person name="Grundmann M."/>
            <person name="Rupp O."/>
            <person name="Lauersen K.J."/>
            <person name="Blifernez-Klassen O."/>
            <person name="Kalinowski J."/>
            <person name="Goesmann A."/>
            <person name="Mussgnug J.H."/>
            <person name="Kruse O."/>
        </authorList>
    </citation>
    <scope>NUCLEOTIDE SEQUENCE [LARGE SCALE GENOMIC DNA]</scope>
    <source>
        <strain evidence="3 4">SAG 48.87</strain>
    </source>
</reference>
<protein>
    <submittedName>
        <fullName evidence="3">Uncharacterized protein</fullName>
    </submittedName>
</protein>
<dbReference type="RefSeq" id="XP_013893569.1">
    <property type="nucleotide sequence ID" value="XM_014038115.1"/>
</dbReference>
<accession>A0A0D2LSA0</accession>
<dbReference type="Gene3D" id="3.40.50.2000">
    <property type="entry name" value="Glycogen Phosphorylase B"/>
    <property type="match status" value="1"/>
</dbReference>
<dbReference type="AlphaFoldDB" id="A0A0D2LSA0"/>
<sequence>MSGLTPRQLAASWRARLRNAAQWVLLRAMPLALPRKEWAALRADVGLPPEHKGAPGRPATCDPLEPRVRMLSLELEHPRPIPAGQAVVGAISPRPGGPIADAELAAFVGDAAGGLVLVGFGSTTVYGRSLGAADFFELSRAFARLGELRLARHAGGGARAGGGGGGNEDGVTRAAGGGGGGGDGGQGVRVLWGVRDSSLPEGLSLSDLPLGPNTRVVSWYPDNNVLAHPNTLVFVSHFGLHSLYGGAFHGVPMVLSNPSYAAAARGVGRVMRARYAVRPPLQRAADELEIALLAAGIAAEGGGAGAAATCAGAA</sequence>
<dbReference type="OrthoDB" id="547267at2759"/>
<dbReference type="SUPFAM" id="SSF53756">
    <property type="entry name" value="UDP-Glycosyltransferase/glycogen phosphorylase"/>
    <property type="match status" value="2"/>
</dbReference>